<dbReference type="GO" id="GO:0004560">
    <property type="term" value="F:alpha-L-fucosidase activity"/>
    <property type="evidence" value="ECO:0007669"/>
    <property type="project" value="UniProtKB-EC"/>
</dbReference>
<dbReference type="InterPro" id="IPR016518">
    <property type="entry name" value="Alpha-L-fucosidase"/>
</dbReference>
<dbReference type="Pfam" id="PF14498">
    <property type="entry name" value="Glyco_hyd_65N_2"/>
    <property type="match status" value="1"/>
</dbReference>
<evidence type="ECO:0000256" key="1">
    <source>
        <dbReference type="SAM" id="MobiDB-lite"/>
    </source>
</evidence>
<protein>
    <submittedName>
        <fullName evidence="5">Alpha-L-fucosidase</fullName>
        <ecNumber evidence="5">3.2.1.51</ecNumber>
    </submittedName>
</protein>
<keyword evidence="5" id="KW-0326">Glycosidase</keyword>
<dbReference type="Pfam" id="PF22124">
    <property type="entry name" value="Glyco_hydro_95_cat"/>
    <property type="match status" value="1"/>
</dbReference>
<feature type="domain" description="Glycosyl hydrolase family 95 N-terminal" evidence="2">
    <location>
        <begin position="49"/>
        <end position="231"/>
    </location>
</feature>
<accession>F6FR59</accession>
<gene>
    <name evidence="5" type="ordered locus">Isova_2290</name>
</gene>
<evidence type="ECO:0000259" key="3">
    <source>
        <dbReference type="Pfam" id="PF21307"/>
    </source>
</evidence>
<dbReference type="RefSeq" id="WP_013839400.1">
    <property type="nucleotide sequence ID" value="NC_015588.1"/>
</dbReference>
<evidence type="ECO:0000313" key="6">
    <source>
        <dbReference type="Proteomes" id="UP000009236"/>
    </source>
</evidence>
<evidence type="ECO:0000259" key="2">
    <source>
        <dbReference type="Pfam" id="PF14498"/>
    </source>
</evidence>
<feature type="domain" description="Glycosyl hydrolase family 95 catalytic" evidence="4">
    <location>
        <begin position="352"/>
        <end position="776"/>
    </location>
</feature>
<dbReference type="InterPro" id="IPR012341">
    <property type="entry name" value="6hp_glycosidase-like_sf"/>
</dbReference>
<evidence type="ECO:0000313" key="5">
    <source>
        <dbReference type="EMBL" id="AEG45009.1"/>
    </source>
</evidence>
<dbReference type="GO" id="GO:0005975">
    <property type="term" value="P:carbohydrate metabolic process"/>
    <property type="evidence" value="ECO:0007669"/>
    <property type="project" value="InterPro"/>
</dbReference>
<keyword evidence="5" id="KW-0378">Hydrolase</keyword>
<sequence length="879" mass="93664">MSGVQRRHTSAPDQPSGRPEQHSTAGLPRNLANLDRADDAAAPDELHLLRYDRPASKWIEALPVGNGHRAAMCAGRPARERLWLNDVTAWSGPPPDDPLAGTRARGPEHLDRVRRAVDEGDVRTAERLLQDLQTPWVQAYLPLAELEVSVVPGEGNGPTDDVTFAGRHLDLRTAVATHAWTSPGTGRVVQETWADARGGVLVHVVRAERPVRAEVRVSSLLRRADEVRPDADRGAGPADGGARLHAVLDLPVDVAPGHEPVDDPVRYAPDGRQGVVAVAALGDPEAVVEQDVLRTATARCHVLAVATATTDPPGDVPADRSAASRVAAMLREAGSVAVPGPAGDGARTALARELRAAHVAAHRRLYDRCRLVLPTPPEALGLPTDVRVAAAQHRPDPGLAALAFHHGRYLLAASSRDGGLPATLQGIWNAELPGPWSSAYTLNINTQMAYWPAEVTGLAECHEPLLRLVARIAAGPGGVVARELYGTDGWTAHHNSDAWAHAAPVGAGHGDASWAAWAMGGLWLAQHLVEHHRFAADTDGDAFLRDVAWPVLEGAARFALGWVRTETDADSGRVVRAWTSPSTSPENRFTADDGAPAAVTTSVTMDVALVRWLAEACREAAEVLGRRDAWVDRLVEVAAALPHPRAGARGELLEWDRERPEAEPEHRHLSHLVGLFPLGTLDSATTPDLAAAAERTLELRGPESTGWSLAWRVALWARLGRAGRAHEQVLLALRPAADGRHGGEHRGGLYPNLFSAHPPFQVDGNCGLTAGIAEMLLQSHRSVDGTPALDVLPALPDAWPDGRVTGLRARGGLRVDLVWRAGRAERVRVHGPRERDAAVVVRVPGGPPAGTALRVPRGATVTFEPTTGDARVAGPVARS</sequence>
<dbReference type="HOGENOM" id="CLU_004617_2_2_11"/>
<name>F6FR59_ISOV2</name>
<dbReference type="PANTHER" id="PTHR31084">
    <property type="entry name" value="ALPHA-L-FUCOSIDASE 2"/>
    <property type="match status" value="1"/>
</dbReference>
<keyword evidence="6" id="KW-1185">Reference proteome</keyword>
<dbReference type="PIRSF" id="PIRSF007663">
    <property type="entry name" value="UCP007663"/>
    <property type="match status" value="1"/>
</dbReference>
<dbReference type="Pfam" id="PF21307">
    <property type="entry name" value="Glyco_hydro_95_C"/>
    <property type="match status" value="1"/>
</dbReference>
<evidence type="ECO:0000259" key="4">
    <source>
        <dbReference type="Pfam" id="PF22124"/>
    </source>
</evidence>
<dbReference type="eggNOG" id="COG1554">
    <property type="taxonomic scope" value="Bacteria"/>
</dbReference>
<feature type="region of interest" description="Disordered" evidence="1">
    <location>
        <begin position="1"/>
        <end position="26"/>
    </location>
</feature>
<dbReference type="InterPro" id="IPR049053">
    <property type="entry name" value="AFCA-like_C"/>
</dbReference>
<dbReference type="Gene3D" id="1.50.10.10">
    <property type="match status" value="1"/>
</dbReference>
<dbReference type="PANTHER" id="PTHR31084:SF0">
    <property type="entry name" value="ALPHA-L-FUCOSIDASE 2"/>
    <property type="match status" value="1"/>
</dbReference>
<dbReference type="InterPro" id="IPR054363">
    <property type="entry name" value="GH95_cat"/>
</dbReference>
<dbReference type="EMBL" id="CP002810">
    <property type="protein sequence ID" value="AEG45009.1"/>
    <property type="molecule type" value="Genomic_DNA"/>
</dbReference>
<dbReference type="InterPro" id="IPR008928">
    <property type="entry name" value="6-hairpin_glycosidase_sf"/>
</dbReference>
<dbReference type="InterPro" id="IPR027414">
    <property type="entry name" value="GH95_N_dom"/>
</dbReference>
<feature type="domain" description="Alpha fucosidase A-like C-terminal" evidence="3">
    <location>
        <begin position="788"/>
        <end position="839"/>
    </location>
</feature>
<organism evidence="6">
    <name type="scientific">Isoptericola variabilis (strain 225)</name>
    <dbReference type="NCBI Taxonomy" id="743718"/>
    <lineage>
        <taxon>Bacteria</taxon>
        <taxon>Bacillati</taxon>
        <taxon>Actinomycetota</taxon>
        <taxon>Actinomycetes</taxon>
        <taxon>Micrococcales</taxon>
        <taxon>Promicromonosporaceae</taxon>
        <taxon>Isoptericola</taxon>
    </lineage>
</organism>
<dbReference type="AlphaFoldDB" id="F6FR59"/>
<dbReference type="Proteomes" id="UP000009236">
    <property type="component" value="Chromosome"/>
</dbReference>
<proteinExistence type="predicted"/>
<dbReference type="KEGG" id="iva:Isova_2290"/>
<reference evidence="5 6" key="1">
    <citation type="submission" date="2011-05" db="EMBL/GenBank/DDBJ databases">
        <title>Complete sequence of Isoptericola variabilis 225.</title>
        <authorList>
            <consortium name="US DOE Joint Genome Institute"/>
            <person name="Lucas S."/>
            <person name="Han J."/>
            <person name="Lapidus A."/>
            <person name="Cheng J.-F."/>
            <person name="Goodwin L."/>
            <person name="Pitluck S."/>
            <person name="Peters L."/>
            <person name="Mikhailova N."/>
            <person name="Zeytun A."/>
            <person name="Han C."/>
            <person name="Tapia R."/>
            <person name="Land M."/>
            <person name="Hauser L."/>
            <person name="Kyrpides N."/>
            <person name="Ivanova N."/>
            <person name="Pagani I."/>
            <person name="Siebers A."/>
            <person name="Allgaier M."/>
            <person name="Thelen M."/>
            <person name="Hugenholtz P."/>
            <person name="Gladden J."/>
            <person name="Woyke T."/>
        </authorList>
    </citation>
    <scope>NUCLEOTIDE SEQUENCE [LARGE SCALE GENOMIC DNA]</scope>
    <source>
        <strain evidence="6">225</strain>
    </source>
</reference>
<dbReference type="SUPFAM" id="SSF48208">
    <property type="entry name" value="Six-hairpin glycosidases"/>
    <property type="match status" value="1"/>
</dbReference>
<dbReference type="EC" id="3.2.1.51" evidence="5"/>
<dbReference type="STRING" id="743718.Isova_2290"/>